<evidence type="ECO:0000313" key="2">
    <source>
        <dbReference type="Proteomes" id="UP000289557"/>
    </source>
</evidence>
<dbReference type="Proteomes" id="UP000289557">
    <property type="component" value="Chromosome"/>
</dbReference>
<sequence length="72" mass="8416">MNLLNLFKSAGAGSFFQHKSLYLLPLNKLRQIFKVAKEFEYFCNLGLQLHLTISRVFTFENFFGLILAPRLF</sequence>
<dbReference type="AlphaFoldDB" id="A0AB38W8B4"/>
<accession>A0AB38W8B4</accession>
<dbReference type="EMBL" id="LR214945">
    <property type="protein sequence ID" value="VEU57401.1"/>
    <property type="molecule type" value="Genomic_DNA"/>
</dbReference>
<evidence type="ECO:0000313" key="1">
    <source>
        <dbReference type="EMBL" id="VEU57401.1"/>
    </source>
</evidence>
<name>A0AB38W8B4_MYCPM</name>
<reference evidence="1 2" key="1">
    <citation type="submission" date="2019-01" db="EMBL/GenBank/DDBJ databases">
        <authorList>
            <consortium name="Pathogen Informatics"/>
        </authorList>
    </citation>
    <scope>NUCLEOTIDE SEQUENCE [LARGE SCALE GENOMIC DNA]</scope>
    <source>
        <strain evidence="1 2">NCTC10119</strain>
    </source>
</reference>
<gene>
    <name evidence="1" type="ORF">NCTC10119_00676</name>
</gene>
<protein>
    <submittedName>
        <fullName evidence="1">Uncharacterized protein</fullName>
    </submittedName>
</protein>
<proteinExistence type="predicted"/>
<organism evidence="1 2">
    <name type="scientific">Mycoplasmoides pneumoniae</name>
    <name type="common">Mycoplasma pneumoniae</name>
    <dbReference type="NCBI Taxonomy" id="2104"/>
    <lineage>
        <taxon>Bacteria</taxon>
        <taxon>Bacillati</taxon>
        <taxon>Mycoplasmatota</taxon>
        <taxon>Mycoplasmoidales</taxon>
        <taxon>Mycoplasmoidaceae</taxon>
        <taxon>Mycoplasmoides</taxon>
    </lineage>
</organism>